<dbReference type="EMBL" id="JBHTIW010000005">
    <property type="protein sequence ID" value="MFD0920181.1"/>
    <property type="molecule type" value="Genomic_DNA"/>
</dbReference>
<organism evidence="1 2">
    <name type="scientific">Saccharopolyspora rosea</name>
    <dbReference type="NCBI Taxonomy" id="524884"/>
    <lineage>
        <taxon>Bacteria</taxon>
        <taxon>Bacillati</taxon>
        <taxon>Actinomycetota</taxon>
        <taxon>Actinomycetes</taxon>
        <taxon>Pseudonocardiales</taxon>
        <taxon>Pseudonocardiaceae</taxon>
        <taxon>Saccharopolyspora</taxon>
    </lineage>
</organism>
<evidence type="ECO:0000313" key="2">
    <source>
        <dbReference type="Proteomes" id="UP001597018"/>
    </source>
</evidence>
<comment type="caution">
    <text evidence="1">The sequence shown here is derived from an EMBL/GenBank/DDBJ whole genome shotgun (WGS) entry which is preliminary data.</text>
</comment>
<protein>
    <submittedName>
        <fullName evidence="1">Uncharacterized protein</fullName>
    </submittedName>
</protein>
<proteinExistence type="predicted"/>
<name>A0ABW3FNS8_9PSEU</name>
<accession>A0ABW3FNS8</accession>
<evidence type="ECO:0000313" key="1">
    <source>
        <dbReference type="EMBL" id="MFD0920181.1"/>
    </source>
</evidence>
<dbReference type="Proteomes" id="UP001597018">
    <property type="component" value="Unassembled WGS sequence"/>
</dbReference>
<reference evidence="2" key="1">
    <citation type="journal article" date="2019" name="Int. J. Syst. Evol. Microbiol.">
        <title>The Global Catalogue of Microorganisms (GCM) 10K type strain sequencing project: providing services to taxonomists for standard genome sequencing and annotation.</title>
        <authorList>
            <consortium name="The Broad Institute Genomics Platform"/>
            <consortium name="The Broad Institute Genome Sequencing Center for Infectious Disease"/>
            <person name="Wu L."/>
            <person name="Ma J."/>
        </authorList>
    </citation>
    <scope>NUCLEOTIDE SEQUENCE [LARGE SCALE GENOMIC DNA]</scope>
    <source>
        <strain evidence="2">CCUG 56401</strain>
    </source>
</reference>
<gene>
    <name evidence="1" type="ORF">ACFQ16_10555</name>
</gene>
<keyword evidence="2" id="KW-1185">Reference proteome</keyword>
<dbReference type="RefSeq" id="WP_263247331.1">
    <property type="nucleotide sequence ID" value="NZ_CP102826.1"/>
</dbReference>
<sequence>MRSVQPTGFPEPVDAMPFLPTESTRMAADLSLDELRFYTAYASEAIPTTLAMAWADDPEFRDDYVEPLTQAAKSDLQERDPYYVLTALVPTAAGVPPSLTLRTRDPYQLSGVVAALTAEAVLQEKINPGAHFADSVLDPADIAEALQGDPLVQSLSIQGRATGEHRQ</sequence>